<dbReference type="Pfam" id="PF18758">
    <property type="entry name" value="KDZ"/>
    <property type="match status" value="1"/>
</dbReference>
<evidence type="ECO:0000256" key="1">
    <source>
        <dbReference type="SAM" id="Coils"/>
    </source>
</evidence>
<keyword evidence="1" id="KW-0175">Coiled coil</keyword>
<keyword evidence="4" id="KW-1185">Reference proteome</keyword>
<dbReference type="EMBL" id="JASBNA010000097">
    <property type="protein sequence ID" value="KAK7677033.1"/>
    <property type="molecule type" value="Genomic_DNA"/>
</dbReference>
<organism evidence="3 4">
    <name type="scientific">Cerrena zonata</name>
    <dbReference type="NCBI Taxonomy" id="2478898"/>
    <lineage>
        <taxon>Eukaryota</taxon>
        <taxon>Fungi</taxon>
        <taxon>Dikarya</taxon>
        <taxon>Basidiomycota</taxon>
        <taxon>Agaricomycotina</taxon>
        <taxon>Agaricomycetes</taxon>
        <taxon>Polyporales</taxon>
        <taxon>Cerrenaceae</taxon>
        <taxon>Cerrena</taxon>
    </lineage>
</organism>
<evidence type="ECO:0000256" key="2">
    <source>
        <dbReference type="SAM" id="SignalP"/>
    </source>
</evidence>
<sequence length="272" mass="31240">MKWAKYPLAILAKLLKVLPPRSAGGMDIACGFSKTAGNSSLALAINEKCHKFVVNMFHGYSYNYQCQLKNHPTITKGVRLKDFETMEHIFSLSNALACIIRYTSFYHCHLFIDIYFHQWDDDKYANLGTFILHNYQQALKILEEDTVAFEEAKLNLKISNDDLDTWEHEQAKYFTNIRQEPEEDCFKEGYVELLQSLDKAANNKAKANSAFLGHTGNSVFVAENPLSGQVQYNKAASKTLKLETQHHVACECYNNILQEVVKMKVQFQIHRR</sequence>
<dbReference type="PANTHER" id="PTHR33096:SF1">
    <property type="entry name" value="CXC1-LIKE CYSTEINE CLUSTER ASSOCIATED WITH KDZ TRANSPOSASES DOMAIN-CONTAINING PROTEIN"/>
    <property type="match status" value="1"/>
</dbReference>
<dbReference type="PANTHER" id="PTHR33096">
    <property type="entry name" value="CXC2 DOMAIN-CONTAINING PROTEIN"/>
    <property type="match status" value="1"/>
</dbReference>
<keyword evidence="2" id="KW-0732">Signal</keyword>
<comment type="caution">
    <text evidence="3">The sequence shown here is derived from an EMBL/GenBank/DDBJ whole genome shotgun (WGS) entry which is preliminary data.</text>
</comment>
<dbReference type="Proteomes" id="UP001385951">
    <property type="component" value="Unassembled WGS sequence"/>
</dbReference>
<dbReference type="AlphaFoldDB" id="A0AAW0F8M3"/>
<evidence type="ECO:0000313" key="4">
    <source>
        <dbReference type="Proteomes" id="UP001385951"/>
    </source>
</evidence>
<accession>A0AAW0F8M3</accession>
<feature type="chain" id="PRO_5043934241" evidence="2">
    <location>
        <begin position="26"/>
        <end position="272"/>
    </location>
</feature>
<dbReference type="InterPro" id="IPR040521">
    <property type="entry name" value="KDZ"/>
</dbReference>
<proteinExistence type="predicted"/>
<reference evidence="3 4" key="1">
    <citation type="submission" date="2022-09" db="EMBL/GenBank/DDBJ databases">
        <authorList>
            <person name="Palmer J.M."/>
        </authorList>
    </citation>
    <scope>NUCLEOTIDE SEQUENCE [LARGE SCALE GENOMIC DNA]</scope>
    <source>
        <strain evidence="3 4">DSM 7382</strain>
    </source>
</reference>
<protein>
    <submittedName>
        <fullName evidence="3">Uncharacterized protein</fullName>
    </submittedName>
</protein>
<name>A0AAW0F8M3_9APHY</name>
<feature type="signal peptide" evidence="2">
    <location>
        <begin position="1"/>
        <end position="25"/>
    </location>
</feature>
<evidence type="ECO:0000313" key="3">
    <source>
        <dbReference type="EMBL" id="KAK7677033.1"/>
    </source>
</evidence>
<feature type="coiled-coil region" evidence="1">
    <location>
        <begin position="132"/>
        <end position="169"/>
    </location>
</feature>
<gene>
    <name evidence="3" type="ORF">QCA50_019998</name>
</gene>